<sequence length="270" mass="29933">MHHSRTYSYDGSGANYGHQIALQHSAAYTTSTAPYHQSSYDNHTGGAQYYAQIQPTTMSTADEQNGQYYQGMAPAIQQSSRYHVGNNADPRLYNLSAASSSIPVSSSSYGSPSPYYGTQYTSSMDQRNHHGAQFIPTPSELTQSYASYSRPVSSTHPPNHHPDQYATGHEYAASRGSLPHSVRVSTSSRPRTAAGTVSSPNSISSPTGERFPCEKCGKTFSRSHDRKRHHETQHLPSPVVHRCRYCEKEFSRQVKFHQARHLDNGCDEMP</sequence>
<dbReference type="PROSITE" id="PS50157">
    <property type="entry name" value="ZINC_FINGER_C2H2_2"/>
    <property type="match status" value="1"/>
</dbReference>
<organism evidence="4 5">
    <name type="scientific">Amanita thiersii Skay4041</name>
    <dbReference type="NCBI Taxonomy" id="703135"/>
    <lineage>
        <taxon>Eukaryota</taxon>
        <taxon>Fungi</taxon>
        <taxon>Dikarya</taxon>
        <taxon>Basidiomycota</taxon>
        <taxon>Agaricomycotina</taxon>
        <taxon>Agaricomycetes</taxon>
        <taxon>Agaricomycetidae</taxon>
        <taxon>Agaricales</taxon>
        <taxon>Pluteineae</taxon>
        <taxon>Amanitaceae</taxon>
        <taxon>Amanita</taxon>
    </lineage>
</organism>
<dbReference type="InterPro" id="IPR013087">
    <property type="entry name" value="Znf_C2H2_type"/>
</dbReference>
<name>A0A2A9NI59_9AGAR</name>
<evidence type="ECO:0000256" key="1">
    <source>
        <dbReference type="PROSITE-ProRule" id="PRU00042"/>
    </source>
</evidence>
<dbReference type="Proteomes" id="UP000242287">
    <property type="component" value="Unassembled WGS sequence"/>
</dbReference>
<reference evidence="4 5" key="1">
    <citation type="submission" date="2014-02" db="EMBL/GenBank/DDBJ databases">
        <title>Transposable element dynamics among asymbiotic and ectomycorrhizal Amanita fungi.</title>
        <authorList>
            <consortium name="DOE Joint Genome Institute"/>
            <person name="Hess J."/>
            <person name="Skrede I."/>
            <person name="Wolfe B."/>
            <person name="LaButti K."/>
            <person name="Ohm R.A."/>
            <person name="Grigoriev I.V."/>
            <person name="Pringle A."/>
        </authorList>
    </citation>
    <scope>NUCLEOTIDE SEQUENCE [LARGE SCALE GENOMIC DNA]</scope>
    <source>
        <strain evidence="4 5">SKay4041</strain>
    </source>
</reference>
<keyword evidence="1" id="KW-0479">Metal-binding</keyword>
<keyword evidence="5" id="KW-1185">Reference proteome</keyword>
<dbReference type="PROSITE" id="PS00028">
    <property type="entry name" value="ZINC_FINGER_C2H2_1"/>
    <property type="match status" value="1"/>
</dbReference>
<evidence type="ECO:0000313" key="4">
    <source>
        <dbReference type="EMBL" id="PFH49758.1"/>
    </source>
</evidence>
<dbReference type="GO" id="GO:0008270">
    <property type="term" value="F:zinc ion binding"/>
    <property type="evidence" value="ECO:0007669"/>
    <property type="project" value="UniProtKB-KW"/>
</dbReference>
<keyword evidence="1" id="KW-0862">Zinc</keyword>
<feature type="region of interest" description="Disordered" evidence="2">
    <location>
        <begin position="175"/>
        <end position="233"/>
    </location>
</feature>
<dbReference type="EMBL" id="KZ302020">
    <property type="protein sequence ID" value="PFH49758.1"/>
    <property type="molecule type" value="Genomic_DNA"/>
</dbReference>
<dbReference type="OrthoDB" id="8922241at2759"/>
<gene>
    <name evidence="4" type="ORF">AMATHDRAFT_4614</name>
</gene>
<dbReference type="SUPFAM" id="SSF57667">
    <property type="entry name" value="beta-beta-alpha zinc fingers"/>
    <property type="match status" value="1"/>
</dbReference>
<dbReference type="AlphaFoldDB" id="A0A2A9NI59"/>
<feature type="compositionally biased region" description="Polar residues" evidence="2">
    <location>
        <begin position="195"/>
        <end position="207"/>
    </location>
</feature>
<evidence type="ECO:0000256" key="2">
    <source>
        <dbReference type="SAM" id="MobiDB-lite"/>
    </source>
</evidence>
<dbReference type="Gene3D" id="3.30.160.60">
    <property type="entry name" value="Classic Zinc Finger"/>
    <property type="match status" value="1"/>
</dbReference>
<feature type="compositionally biased region" description="Low complexity" evidence="2">
    <location>
        <begin position="181"/>
        <end position="192"/>
    </location>
</feature>
<keyword evidence="1" id="KW-0863">Zinc-finger</keyword>
<protein>
    <recommendedName>
        <fullName evidence="3">C2H2-type domain-containing protein</fullName>
    </recommendedName>
</protein>
<proteinExistence type="predicted"/>
<accession>A0A2A9NI59</accession>
<evidence type="ECO:0000259" key="3">
    <source>
        <dbReference type="PROSITE" id="PS50157"/>
    </source>
</evidence>
<dbReference type="STRING" id="703135.A0A2A9NI59"/>
<evidence type="ECO:0000313" key="5">
    <source>
        <dbReference type="Proteomes" id="UP000242287"/>
    </source>
</evidence>
<feature type="domain" description="C2H2-type" evidence="3">
    <location>
        <begin position="211"/>
        <end position="234"/>
    </location>
</feature>
<dbReference type="InterPro" id="IPR036236">
    <property type="entry name" value="Znf_C2H2_sf"/>
</dbReference>